<gene>
    <name evidence="1" type="ORF">NDI86_21410</name>
</gene>
<protein>
    <submittedName>
        <fullName evidence="1">Glycosyltransferase family 4 protein</fullName>
    </submittedName>
</protein>
<dbReference type="EMBL" id="JAMQOS010000009">
    <property type="protein sequence ID" value="MDS0284662.1"/>
    <property type="molecule type" value="Genomic_DNA"/>
</dbReference>
<dbReference type="RefSeq" id="WP_310902328.1">
    <property type="nucleotide sequence ID" value="NZ_JAMQOS010000009.1"/>
</dbReference>
<proteinExistence type="predicted"/>
<dbReference type="CDD" id="cd03801">
    <property type="entry name" value="GT4_PimA-like"/>
    <property type="match status" value="1"/>
</dbReference>
<dbReference type="PANTHER" id="PTHR12526">
    <property type="entry name" value="GLYCOSYLTRANSFERASE"/>
    <property type="match status" value="1"/>
</dbReference>
<dbReference type="Gene3D" id="3.40.50.2000">
    <property type="entry name" value="Glycogen Phosphorylase B"/>
    <property type="match status" value="2"/>
</dbReference>
<name>A0ABU2FWQ0_9EURY</name>
<keyword evidence="2" id="KW-1185">Reference proteome</keyword>
<dbReference type="Pfam" id="PF13692">
    <property type="entry name" value="Glyco_trans_1_4"/>
    <property type="match status" value="1"/>
</dbReference>
<dbReference type="Proteomes" id="UP001268864">
    <property type="component" value="Unassembled WGS sequence"/>
</dbReference>
<dbReference type="PANTHER" id="PTHR12526:SF600">
    <property type="entry name" value="GLYCOSYL TRANSFERASE GROUP 1"/>
    <property type="match status" value="1"/>
</dbReference>
<reference evidence="1 2" key="1">
    <citation type="submission" date="2022-06" db="EMBL/GenBank/DDBJ databases">
        <title>Halomicroarcula sp. a new haloarchaeum isolate from saline soil.</title>
        <authorList>
            <person name="Strakova D."/>
            <person name="Galisteo C."/>
            <person name="Sanchez-Porro C."/>
            <person name="Ventosa A."/>
        </authorList>
    </citation>
    <scope>NUCLEOTIDE SEQUENCE [LARGE SCALE GENOMIC DNA]</scope>
    <source>
        <strain evidence="1 2">S3CR25-11</strain>
    </source>
</reference>
<evidence type="ECO:0000313" key="2">
    <source>
        <dbReference type="Proteomes" id="UP001268864"/>
    </source>
</evidence>
<dbReference type="SUPFAM" id="SSF53756">
    <property type="entry name" value="UDP-Glycosyltransferase/glycogen phosphorylase"/>
    <property type="match status" value="1"/>
</dbReference>
<comment type="caution">
    <text evidence="1">The sequence shown here is derived from an EMBL/GenBank/DDBJ whole genome shotgun (WGS) entry which is preliminary data.</text>
</comment>
<sequence>MNILQLSRTSMYPPQNGAEVRLWKTAEKLASLGDLWVGAPPPADRPDADVEWIELTSPLFRFGPLWNELWTGLFLLGTDHPLRRPLADAVVDAVDAHDVSFDVVVCEFPQVADAARRLAAAHDAALLVNKHNAEHTIVDGFLDERGVPDSVRRRIVDNFRAFEASTIERADVTVFQSAEDRARFDSPSEATYVIPNGCDLQWIRDGGDPESAARECGVPRDEWTCVFLGSYDYAPNRTAATVISESIAPALPDVNFLLVGRNPPSVGADNVYAPGYVEDLPGALGLADVALCPLRSGSGTKLKMLDYFAAELPVVSTPVGVQGLAVEDGEDVLVRDDAEGFVTGIERLRSSPRLRCRLERAGRRVAADHSWETLLAEYDAVFETLREDGVAATPPRRP</sequence>
<organism evidence="1 2">
    <name type="scientific">Haloarcula onubensis</name>
    <dbReference type="NCBI Taxonomy" id="2950539"/>
    <lineage>
        <taxon>Archaea</taxon>
        <taxon>Methanobacteriati</taxon>
        <taxon>Methanobacteriota</taxon>
        <taxon>Stenosarchaea group</taxon>
        <taxon>Halobacteria</taxon>
        <taxon>Halobacteriales</taxon>
        <taxon>Haloarculaceae</taxon>
        <taxon>Haloarcula</taxon>
    </lineage>
</organism>
<evidence type="ECO:0000313" key="1">
    <source>
        <dbReference type="EMBL" id="MDS0284662.1"/>
    </source>
</evidence>
<accession>A0ABU2FWQ0</accession>